<dbReference type="EMBL" id="HBUE01270164">
    <property type="protein sequence ID" value="CAG6563453.1"/>
    <property type="molecule type" value="Transcribed_RNA"/>
</dbReference>
<name>A0A8D8DFV7_CULPI</name>
<sequence length="102" mass="11176">MPSKSRNKTITDGLAFLDVGQPSVCPDAVASFASEDFCALPEIPGMGLDEVDSMVSTSDQPESWLSVSRISHMSVCFHSKKCRSLFWYLQKASTPTVLRADM</sequence>
<dbReference type="EMBL" id="HBUE01044935">
    <property type="protein sequence ID" value="CAG6462164.1"/>
    <property type="molecule type" value="Transcribed_RNA"/>
</dbReference>
<dbReference type="EMBL" id="HBUE01164872">
    <property type="protein sequence ID" value="CAG6512000.1"/>
    <property type="molecule type" value="Transcribed_RNA"/>
</dbReference>
<protein>
    <submittedName>
        <fullName evidence="1">(northern house mosquito) hypothetical protein</fullName>
    </submittedName>
</protein>
<evidence type="ECO:0000313" key="1">
    <source>
        <dbReference type="EMBL" id="CAG6512000.1"/>
    </source>
</evidence>
<proteinExistence type="predicted"/>
<organism evidence="1">
    <name type="scientific">Culex pipiens</name>
    <name type="common">House mosquito</name>
    <dbReference type="NCBI Taxonomy" id="7175"/>
    <lineage>
        <taxon>Eukaryota</taxon>
        <taxon>Metazoa</taxon>
        <taxon>Ecdysozoa</taxon>
        <taxon>Arthropoda</taxon>
        <taxon>Hexapoda</taxon>
        <taxon>Insecta</taxon>
        <taxon>Pterygota</taxon>
        <taxon>Neoptera</taxon>
        <taxon>Endopterygota</taxon>
        <taxon>Diptera</taxon>
        <taxon>Nematocera</taxon>
        <taxon>Culicoidea</taxon>
        <taxon>Culicidae</taxon>
        <taxon>Culicinae</taxon>
        <taxon>Culicini</taxon>
        <taxon>Culex</taxon>
        <taxon>Culex</taxon>
    </lineage>
</organism>
<accession>A0A8D8DFV7</accession>
<dbReference type="AlphaFoldDB" id="A0A8D8DFV7"/>
<reference evidence="1" key="1">
    <citation type="submission" date="2021-05" db="EMBL/GenBank/DDBJ databases">
        <authorList>
            <person name="Alioto T."/>
            <person name="Alioto T."/>
            <person name="Gomez Garrido J."/>
        </authorList>
    </citation>
    <scope>NUCLEOTIDE SEQUENCE</scope>
</reference>